<dbReference type="GO" id="GO:0005783">
    <property type="term" value="C:endoplasmic reticulum"/>
    <property type="evidence" value="ECO:0007669"/>
    <property type="project" value="TreeGrafter"/>
</dbReference>
<protein>
    <recommendedName>
        <fullName evidence="2">Thioredoxin domain-containing protein</fullName>
    </recommendedName>
</protein>
<dbReference type="InterPro" id="IPR036249">
    <property type="entry name" value="Thioredoxin-like_sf"/>
</dbReference>
<evidence type="ECO:0000313" key="3">
    <source>
        <dbReference type="EMBL" id="CEM49112.1"/>
    </source>
</evidence>
<dbReference type="Pfam" id="PF00085">
    <property type="entry name" value="Thioredoxin"/>
    <property type="match status" value="2"/>
</dbReference>
<dbReference type="PROSITE" id="PS00194">
    <property type="entry name" value="THIOREDOXIN_1"/>
    <property type="match status" value="1"/>
</dbReference>
<dbReference type="GO" id="GO:0003756">
    <property type="term" value="F:protein disulfide isomerase activity"/>
    <property type="evidence" value="ECO:0007669"/>
    <property type="project" value="TreeGrafter"/>
</dbReference>
<dbReference type="PANTHER" id="PTHR18929">
    <property type="entry name" value="PROTEIN DISULFIDE ISOMERASE"/>
    <property type="match status" value="1"/>
</dbReference>
<feature type="domain" description="Thioredoxin" evidence="2">
    <location>
        <begin position="383"/>
        <end position="453"/>
    </location>
</feature>
<accession>A0A0G4HXC2</accession>
<proteinExistence type="inferred from homology"/>
<dbReference type="EMBL" id="CDMZ01004236">
    <property type="protein sequence ID" value="CEM49112.1"/>
    <property type="molecule type" value="Genomic_DNA"/>
</dbReference>
<dbReference type="GO" id="GO:0034976">
    <property type="term" value="P:response to endoplasmic reticulum stress"/>
    <property type="evidence" value="ECO:0007669"/>
    <property type="project" value="TreeGrafter"/>
</dbReference>
<dbReference type="InterPro" id="IPR013766">
    <property type="entry name" value="Thioredoxin_domain"/>
</dbReference>
<organism evidence="3">
    <name type="scientific">Chromera velia CCMP2878</name>
    <dbReference type="NCBI Taxonomy" id="1169474"/>
    <lineage>
        <taxon>Eukaryota</taxon>
        <taxon>Sar</taxon>
        <taxon>Alveolata</taxon>
        <taxon>Colpodellida</taxon>
        <taxon>Chromeraceae</taxon>
        <taxon>Chromera</taxon>
    </lineage>
</organism>
<evidence type="ECO:0000256" key="1">
    <source>
        <dbReference type="ARBA" id="ARBA00006347"/>
    </source>
</evidence>
<sequence>MAALPIVSFLQNELADCTKEEQVGREGIGLKSFEALETTVGAEEHVLVLFYAPWCFWSRQLLPEFQEAAQRLRHHDPPVHLVKIDASADSHAQDKYEISEFPTLRFFVDGIGHEYQGGRTAAKIIQWVNAYLDREIEIKTPEQAEDFVHHRVASALAIFSPSSSSKKGTGEASELTEMGGETEGLFKKAFKHSAQRHSEMHFGITESASVIEYIRSTRGLKELKAPSLVVFKPHDEGREVAVWNEPVKALADYKSIDKFVLSHKLPRVVSLTPDTAENIFEDGRPVLAVFEKEKDRDPQIEAELKAVADSFPSEILVILGGSSHQHEKRLIGMLGGDPDDEEKFPLVRLFTKNAAGSSHFHPTLKFDFKGPLRRSPLGKFVSDFLGDKLQPFYMSEDAPEDHTQGGLTTVVGSTFSSLVRDPSKDAIVEFFAPWCGHCRKLEPVWREVSALNE</sequence>
<dbReference type="VEuPathDB" id="CryptoDB:Cvel_9222"/>
<dbReference type="AlphaFoldDB" id="A0A0G4HXC2"/>
<dbReference type="CDD" id="cd02961">
    <property type="entry name" value="PDI_a_family"/>
    <property type="match status" value="1"/>
</dbReference>
<dbReference type="Gene3D" id="3.40.30.10">
    <property type="entry name" value="Glutaredoxin"/>
    <property type="match status" value="4"/>
</dbReference>
<dbReference type="Pfam" id="PF13848">
    <property type="entry name" value="Thioredoxin_6"/>
    <property type="match status" value="1"/>
</dbReference>
<dbReference type="InterPro" id="IPR017937">
    <property type="entry name" value="Thioredoxin_CS"/>
</dbReference>
<dbReference type="PhylomeDB" id="A0A0G4HXC2"/>
<comment type="similarity">
    <text evidence="1">Belongs to the protein disulfide isomerase family.</text>
</comment>
<dbReference type="GO" id="GO:0006457">
    <property type="term" value="P:protein folding"/>
    <property type="evidence" value="ECO:0007669"/>
    <property type="project" value="TreeGrafter"/>
</dbReference>
<evidence type="ECO:0000259" key="2">
    <source>
        <dbReference type="PROSITE" id="PS51352"/>
    </source>
</evidence>
<dbReference type="SUPFAM" id="SSF52833">
    <property type="entry name" value="Thioredoxin-like"/>
    <property type="match status" value="3"/>
</dbReference>
<gene>
    <name evidence="3" type="ORF">Cvel_9222.t2.CR1</name>
</gene>
<name>A0A0G4HXC2_9ALVE</name>
<dbReference type="PANTHER" id="PTHR18929:SF240">
    <property type="entry name" value="PROTEIN DISULFIDE-ISOMERASE"/>
    <property type="match status" value="1"/>
</dbReference>
<reference evidence="3" key="1">
    <citation type="submission" date="2014-11" db="EMBL/GenBank/DDBJ databases">
        <authorList>
            <person name="Otto D Thomas"/>
            <person name="Naeem Raeece"/>
        </authorList>
    </citation>
    <scope>NUCLEOTIDE SEQUENCE</scope>
</reference>
<dbReference type="PROSITE" id="PS51352">
    <property type="entry name" value="THIOREDOXIN_2"/>
    <property type="match status" value="2"/>
</dbReference>
<feature type="domain" description="Thioredoxin" evidence="2">
    <location>
        <begin position="1"/>
        <end position="133"/>
    </location>
</feature>